<dbReference type="EMBL" id="JAATWM020000005">
    <property type="protein sequence ID" value="KAF9880332.1"/>
    <property type="molecule type" value="Genomic_DNA"/>
</dbReference>
<gene>
    <name evidence="1" type="ORF">CkaCkLH20_02286</name>
</gene>
<comment type="caution">
    <text evidence="1">The sequence shown here is derived from an EMBL/GenBank/DDBJ whole genome shotgun (WGS) entry which is preliminary data.</text>
</comment>
<organism evidence="1 2">
    <name type="scientific">Colletotrichum karsti</name>
    <dbReference type="NCBI Taxonomy" id="1095194"/>
    <lineage>
        <taxon>Eukaryota</taxon>
        <taxon>Fungi</taxon>
        <taxon>Dikarya</taxon>
        <taxon>Ascomycota</taxon>
        <taxon>Pezizomycotina</taxon>
        <taxon>Sordariomycetes</taxon>
        <taxon>Hypocreomycetidae</taxon>
        <taxon>Glomerellales</taxon>
        <taxon>Glomerellaceae</taxon>
        <taxon>Colletotrichum</taxon>
        <taxon>Colletotrichum boninense species complex</taxon>
    </lineage>
</organism>
<proteinExistence type="predicted"/>
<accession>A0A9P6IBG5</accession>
<reference evidence="1" key="2">
    <citation type="submission" date="2020-11" db="EMBL/GenBank/DDBJ databases">
        <title>Whole genome sequencing of Colletotrichum sp.</title>
        <authorList>
            <person name="Li H."/>
        </authorList>
    </citation>
    <scope>NUCLEOTIDE SEQUENCE</scope>
    <source>
        <strain evidence="1">CkLH20</strain>
    </source>
</reference>
<protein>
    <submittedName>
        <fullName evidence="1">Uncharacterized protein</fullName>
    </submittedName>
</protein>
<dbReference type="OrthoDB" id="4424523at2759"/>
<dbReference type="Proteomes" id="UP000781932">
    <property type="component" value="Unassembled WGS sequence"/>
</dbReference>
<evidence type="ECO:0000313" key="2">
    <source>
        <dbReference type="Proteomes" id="UP000781932"/>
    </source>
</evidence>
<name>A0A9P6IBG5_9PEZI</name>
<dbReference type="RefSeq" id="XP_038749793.1">
    <property type="nucleotide sequence ID" value="XM_038885005.1"/>
</dbReference>
<dbReference type="AlphaFoldDB" id="A0A9P6IBG5"/>
<dbReference type="GeneID" id="62158079"/>
<sequence>MSLSPDMQTLYTRAIENPFTLSPAEKYFVLRGVSKEEDDKSCLRRCGLTRREALDKALATPNDLTQEEVDCILAGTEHDPDMAELTDEHAELQLNARVKVEHMGDETKDYDDWLAVIVAHWRSTQLRNERLFNEENEMWDLLRARAEAAPELSRPAWIQEVIDAEPKRWGFVCFATGHAVKPPGAEEWDQKEADLAAIGRFADIIDTFTYKGLRYQWAGLDEGKLSETYEMMFPMAQTFPDTSFPTMRLGFRMMRDMGMVPEGLRTDCFLVVDLAEVPDGLAADDLYIMQFVGTSSMDVTAVYADYDEDSAEIEGGFMGHITVPLPRVYDWLHYSLFAEKETWEERHKMTTTQSWTKDIWENERPPQFPRY</sequence>
<reference evidence="1" key="1">
    <citation type="submission" date="2020-03" db="EMBL/GenBank/DDBJ databases">
        <authorList>
            <person name="He L."/>
        </authorList>
    </citation>
    <scope>NUCLEOTIDE SEQUENCE</scope>
    <source>
        <strain evidence="1">CkLH20</strain>
    </source>
</reference>
<evidence type="ECO:0000313" key="1">
    <source>
        <dbReference type="EMBL" id="KAF9880332.1"/>
    </source>
</evidence>
<keyword evidence="2" id="KW-1185">Reference proteome</keyword>